<dbReference type="GO" id="GO:0046872">
    <property type="term" value="F:metal ion binding"/>
    <property type="evidence" value="ECO:0007669"/>
    <property type="project" value="UniProtKB-UniRule"/>
</dbReference>
<evidence type="ECO:0000313" key="15">
    <source>
        <dbReference type="EMBL" id="KAF7631080.1"/>
    </source>
</evidence>
<dbReference type="Proteomes" id="UP000605970">
    <property type="component" value="Unassembled WGS sequence"/>
</dbReference>
<dbReference type="GO" id="GO:0016020">
    <property type="term" value="C:membrane"/>
    <property type="evidence" value="ECO:0007669"/>
    <property type="project" value="UniProtKB-SubCell"/>
</dbReference>
<dbReference type="PANTHER" id="PTHR19300:SF57">
    <property type="entry name" value="BETA-1,4-N-ACETYLGALACTOSAMINYLTRANSFERASE"/>
    <property type="match status" value="1"/>
</dbReference>
<dbReference type="GO" id="GO:0005975">
    <property type="term" value="P:carbohydrate metabolic process"/>
    <property type="evidence" value="ECO:0007669"/>
    <property type="project" value="InterPro"/>
</dbReference>
<sequence length="388" mass="45213">MFLRNKETLIKGFIIIISALIAAYILNDIINGIELRKISKINLIKIKSKINENEEKKEKINEIKNNLNENKLLLNKKEEKPIKNKQENIIQNYGPQIIELSKIWRVQQYNASIKDNLSLCPEKPPNLKGKINVDMSSPRLEEIEAKYKDIMPGGHWRPKECKARNKVAIVVPYRDRMNSLRSFLHHMHPFLQKQQLDYAIFIVEQIGNFTFNKGKLTNIGIMEALRVYPFDCIIVHDVDTFPENDNNLYTCSSDPNVAKHLSVFTQKNEYSDLYPEYIGSVIALTVDQFKKINGWSNDFWGWGGEDDDLSTRAKLANITFWRPEGDIPRYRSFEHKADEGNKPNDCRFEQLGHTESNYLTDGFKLLADVLIEEFYKWKNYTSNILDCD</sequence>
<evidence type="ECO:0000256" key="5">
    <source>
        <dbReference type="ARBA" id="ARBA00022679"/>
    </source>
</evidence>
<evidence type="ECO:0000256" key="8">
    <source>
        <dbReference type="ARBA" id="ARBA00022989"/>
    </source>
</evidence>
<comment type="subcellular location">
    <subcellularLocation>
        <location evidence="1 11">Membrane</location>
        <topology evidence="1 11">Single-pass type II membrane protein</topology>
    </subcellularLocation>
</comment>
<dbReference type="InterPro" id="IPR029044">
    <property type="entry name" value="Nucleotide-diphossugar_trans"/>
</dbReference>
<dbReference type="Pfam" id="PF02709">
    <property type="entry name" value="Glyco_transf_7C"/>
    <property type="match status" value="1"/>
</dbReference>
<keyword evidence="8 11" id="KW-1133">Transmembrane helix</keyword>
<keyword evidence="4 11" id="KW-0328">Glycosyltransferase</keyword>
<dbReference type="InterPro" id="IPR003859">
    <property type="entry name" value="Galactosyl_T"/>
</dbReference>
<evidence type="ECO:0000256" key="11">
    <source>
        <dbReference type="RuleBase" id="RU368121"/>
    </source>
</evidence>
<reference evidence="15" key="1">
    <citation type="journal article" date="2020" name="Ecol. Evol.">
        <title>Genome structure and content of the rice root-knot nematode (Meloidogyne graminicola).</title>
        <authorList>
            <person name="Phan N.T."/>
            <person name="Danchin E.G.J."/>
            <person name="Klopp C."/>
            <person name="Perfus-Barbeoch L."/>
            <person name="Kozlowski D.K."/>
            <person name="Koutsovoulos G.D."/>
            <person name="Lopez-Roques C."/>
            <person name="Bouchez O."/>
            <person name="Zahm M."/>
            <person name="Besnard G."/>
            <person name="Bellafiore S."/>
        </authorList>
    </citation>
    <scope>NUCLEOTIDE SEQUENCE</scope>
    <source>
        <strain evidence="15">VN-18</strain>
    </source>
</reference>
<keyword evidence="7 11" id="KW-0735">Signal-anchor</keyword>
<feature type="domain" description="Galactosyltransferase N-terminal" evidence="14">
    <location>
        <begin position="120"/>
        <end position="252"/>
    </location>
</feature>
<evidence type="ECO:0000256" key="3">
    <source>
        <dbReference type="ARBA" id="ARBA00005735"/>
    </source>
</evidence>
<evidence type="ECO:0000256" key="12">
    <source>
        <dbReference type="SAM" id="Coils"/>
    </source>
</evidence>
<comment type="caution">
    <text evidence="15">The sequence shown here is derived from an EMBL/GenBank/DDBJ whole genome shotgun (WGS) entry which is preliminary data.</text>
</comment>
<dbReference type="EC" id="2.4.1.-" evidence="11"/>
<dbReference type="PRINTS" id="PR02050">
    <property type="entry name" value="B14GALTRFASE"/>
</dbReference>
<protein>
    <recommendedName>
        <fullName evidence="11">Beta-1,4-N-acetylgalactosaminyltransferase</fullName>
        <ecNumber evidence="11">2.4.1.-</ecNumber>
    </recommendedName>
    <alternativeName>
        <fullName evidence="11">Beta-4-GalNAcT</fullName>
    </alternativeName>
</protein>
<evidence type="ECO:0000256" key="7">
    <source>
        <dbReference type="ARBA" id="ARBA00022968"/>
    </source>
</evidence>
<evidence type="ECO:0000256" key="1">
    <source>
        <dbReference type="ARBA" id="ARBA00004606"/>
    </source>
</evidence>
<evidence type="ECO:0000313" key="16">
    <source>
        <dbReference type="Proteomes" id="UP000605970"/>
    </source>
</evidence>
<comment type="cofactor">
    <cofactor evidence="11">
        <name>Mn(2+)</name>
        <dbReference type="ChEBI" id="CHEBI:29035"/>
    </cofactor>
</comment>
<dbReference type="SUPFAM" id="SSF53448">
    <property type="entry name" value="Nucleotide-diphospho-sugar transferases"/>
    <property type="match status" value="1"/>
</dbReference>
<evidence type="ECO:0000259" key="14">
    <source>
        <dbReference type="Pfam" id="PF13733"/>
    </source>
</evidence>
<dbReference type="PANTHER" id="PTHR19300">
    <property type="entry name" value="BETA-1,4-GALACTOSYLTRANSFERASE"/>
    <property type="match status" value="1"/>
</dbReference>
<keyword evidence="10 11" id="KW-0325">Glycoprotein</keyword>
<dbReference type="Gene3D" id="3.90.550.10">
    <property type="entry name" value="Spore Coat Polysaccharide Biosynthesis Protein SpsA, Chain A"/>
    <property type="match status" value="1"/>
</dbReference>
<evidence type="ECO:0000259" key="13">
    <source>
        <dbReference type="Pfam" id="PF02709"/>
    </source>
</evidence>
<name>A0A8S9ZF47_9BILA</name>
<dbReference type="Pfam" id="PF13733">
    <property type="entry name" value="Glyco_transf_7N"/>
    <property type="match status" value="1"/>
</dbReference>
<dbReference type="GO" id="GO:0008378">
    <property type="term" value="F:galactosyltransferase activity"/>
    <property type="evidence" value="ECO:0007669"/>
    <property type="project" value="TreeGrafter"/>
</dbReference>
<comment type="similarity">
    <text evidence="3 11">Belongs to the glycosyltransferase 7 family.</text>
</comment>
<keyword evidence="16" id="KW-1185">Reference proteome</keyword>
<dbReference type="InterPro" id="IPR027995">
    <property type="entry name" value="Galactosyl_T_N"/>
</dbReference>
<gene>
    <name evidence="15" type="ORF">Mgra_00008670</name>
</gene>
<dbReference type="OrthoDB" id="10038994at2759"/>
<evidence type="ECO:0000256" key="4">
    <source>
        <dbReference type="ARBA" id="ARBA00022676"/>
    </source>
</evidence>
<feature type="domain" description="Galactosyltransferase C-terminal" evidence="13">
    <location>
        <begin position="259"/>
        <end position="336"/>
    </location>
</feature>
<feature type="transmembrane region" description="Helical" evidence="11">
    <location>
        <begin position="12"/>
        <end position="30"/>
    </location>
</feature>
<keyword evidence="11" id="KW-0479">Metal-binding</keyword>
<keyword evidence="11" id="KW-0464">Manganese</keyword>
<accession>A0A8S9ZF47</accession>
<organism evidence="15 16">
    <name type="scientific">Meloidogyne graminicola</name>
    <dbReference type="NCBI Taxonomy" id="189291"/>
    <lineage>
        <taxon>Eukaryota</taxon>
        <taxon>Metazoa</taxon>
        <taxon>Ecdysozoa</taxon>
        <taxon>Nematoda</taxon>
        <taxon>Chromadorea</taxon>
        <taxon>Rhabditida</taxon>
        <taxon>Tylenchina</taxon>
        <taxon>Tylenchomorpha</taxon>
        <taxon>Tylenchoidea</taxon>
        <taxon>Meloidogynidae</taxon>
        <taxon>Meloidogyninae</taxon>
        <taxon>Meloidogyne</taxon>
    </lineage>
</organism>
<keyword evidence="9 11" id="KW-0472">Membrane</keyword>
<comment type="pathway">
    <text evidence="2 11">Protein modification; protein glycosylation.</text>
</comment>
<keyword evidence="5 11" id="KW-0808">Transferase</keyword>
<keyword evidence="12" id="KW-0175">Coiled coil</keyword>
<dbReference type="GO" id="GO:0005794">
    <property type="term" value="C:Golgi apparatus"/>
    <property type="evidence" value="ECO:0007669"/>
    <property type="project" value="TreeGrafter"/>
</dbReference>
<keyword evidence="6 11" id="KW-0812">Transmembrane</keyword>
<proteinExistence type="inferred from homology"/>
<dbReference type="EMBL" id="JABEBT010000119">
    <property type="protein sequence ID" value="KAF7631080.1"/>
    <property type="molecule type" value="Genomic_DNA"/>
</dbReference>
<dbReference type="InterPro" id="IPR027791">
    <property type="entry name" value="Galactosyl_T_C"/>
</dbReference>
<evidence type="ECO:0000256" key="10">
    <source>
        <dbReference type="ARBA" id="ARBA00023180"/>
    </source>
</evidence>
<feature type="coiled-coil region" evidence="12">
    <location>
        <begin position="46"/>
        <end position="80"/>
    </location>
</feature>
<dbReference type="AlphaFoldDB" id="A0A8S9ZF47"/>
<comment type="function">
    <text evidence="11">Catalyzes the transfer of galactose onto proteins or lipids.</text>
</comment>
<dbReference type="GO" id="GO:0006688">
    <property type="term" value="P:glycosphingolipid biosynthetic process"/>
    <property type="evidence" value="ECO:0007669"/>
    <property type="project" value="TreeGrafter"/>
</dbReference>
<evidence type="ECO:0000256" key="9">
    <source>
        <dbReference type="ARBA" id="ARBA00023136"/>
    </source>
</evidence>
<dbReference type="CDD" id="cd00899">
    <property type="entry name" value="b4GalT"/>
    <property type="match status" value="1"/>
</dbReference>
<evidence type="ECO:0000256" key="2">
    <source>
        <dbReference type="ARBA" id="ARBA00004922"/>
    </source>
</evidence>
<evidence type="ECO:0000256" key="6">
    <source>
        <dbReference type="ARBA" id="ARBA00022692"/>
    </source>
</evidence>
<dbReference type="GO" id="GO:0033842">
    <property type="term" value="F:N-acetyl-beta-glucosaminyl-derivative 4-beta-N-acetylgalactosaminyltransferase activity"/>
    <property type="evidence" value="ECO:0007669"/>
    <property type="project" value="TreeGrafter"/>
</dbReference>